<dbReference type="Proteomes" id="UP000003706">
    <property type="component" value="Unassembled WGS sequence"/>
</dbReference>
<sequence>MRIPLFKIYWDEEDIEAVEKIIKSGMFWSSGKEIEEFENKISQYIGSKYCVVFNSGSSALHALMKVYDFKEGDEIIVPSFTFIATAIAPLYVNAKPVFADIEEETLGLNPDDVLEKMTNKTKAIMPIHYGGMPCKIKELKEIAEDYNLILIEDAAEAFGAKVNDKNVGTFGDSAISSFCQNKIFTTGEGGCVVTNNEELYKKLKLIVSYGRISERNYFEGQSITDYVDIGHNWRLSTILASLGISQLNKVDKLIEMRRKNAEYLNKELNKIDGINVIKPPKNYFAVYQLYSIILENNKIRDELMNYLKEKGIATKIYFEPCHKYSVFKKLGYNIKLPTTENISSRILTLPMYPHMNKDELNYIINTIKEFFEGGKNG</sequence>
<dbReference type="PANTHER" id="PTHR30244:SF34">
    <property type="entry name" value="DTDP-4-AMINO-4,6-DIDEOXYGALACTOSE TRANSAMINASE"/>
    <property type="match status" value="1"/>
</dbReference>
<dbReference type="STRING" id="647171.MetfoDRAFT_0151"/>
<dbReference type="InterPro" id="IPR015421">
    <property type="entry name" value="PyrdxlP-dep_Trfase_major"/>
</dbReference>
<organism evidence="2 3">
    <name type="scientific">Methanotorris formicicus Mc-S-70</name>
    <dbReference type="NCBI Taxonomy" id="647171"/>
    <lineage>
        <taxon>Archaea</taxon>
        <taxon>Methanobacteriati</taxon>
        <taxon>Methanobacteriota</taxon>
        <taxon>Methanomada group</taxon>
        <taxon>Methanococci</taxon>
        <taxon>Methanococcales</taxon>
        <taxon>Methanocaldococcaceae</taxon>
        <taxon>Methanotorris</taxon>
    </lineage>
</organism>
<comment type="caution">
    <text evidence="2">The sequence shown here is derived from an EMBL/GenBank/DDBJ whole genome shotgun (WGS) entry which is preliminary data.</text>
</comment>
<dbReference type="InterPro" id="IPR015424">
    <property type="entry name" value="PyrdxlP-dep_Trfase"/>
</dbReference>
<accession>H1KWH8</accession>
<dbReference type="SUPFAM" id="SSF53383">
    <property type="entry name" value="PLP-dependent transferases"/>
    <property type="match status" value="1"/>
</dbReference>
<reference evidence="2 3" key="1">
    <citation type="submission" date="2011-09" db="EMBL/GenBank/DDBJ databases">
        <title>The draft genome of Methanotorris formicicus Mc-S-70.</title>
        <authorList>
            <consortium name="US DOE Joint Genome Institute (JGI-PGF)"/>
            <person name="Lucas S."/>
            <person name="Han J."/>
            <person name="Lapidus A."/>
            <person name="Cheng J.-F."/>
            <person name="Goodwin L."/>
            <person name="Pitluck S."/>
            <person name="Peters L."/>
            <person name="Land M.L."/>
            <person name="Hauser L."/>
            <person name="Sieprawska-Lupa M."/>
            <person name="Takai K."/>
            <person name="Miyazaki J."/>
            <person name="Whitman W."/>
            <person name="Woyke T.J."/>
        </authorList>
    </citation>
    <scope>NUCLEOTIDE SEQUENCE [LARGE SCALE GENOMIC DNA]</scope>
    <source>
        <strain evidence="2 3">Mc-S-70</strain>
    </source>
</reference>
<evidence type="ECO:0000256" key="1">
    <source>
        <dbReference type="RuleBase" id="RU004508"/>
    </source>
</evidence>
<protein>
    <submittedName>
        <fullName evidence="2">DegT/DnrJ/EryC1/StrS aminotransferase</fullName>
    </submittedName>
</protein>
<keyword evidence="2" id="KW-0808">Transferase</keyword>
<keyword evidence="2" id="KW-0032">Aminotransferase</keyword>
<dbReference type="Pfam" id="PF01041">
    <property type="entry name" value="DegT_DnrJ_EryC1"/>
    <property type="match status" value="1"/>
</dbReference>
<name>H1KWH8_9EURY</name>
<keyword evidence="3" id="KW-1185">Reference proteome</keyword>
<proteinExistence type="inferred from homology"/>
<dbReference type="CDD" id="cd00616">
    <property type="entry name" value="AHBA_syn"/>
    <property type="match status" value="1"/>
</dbReference>
<dbReference type="AlphaFoldDB" id="H1KWH8"/>
<dbReference type="GO" id="GO:0008483">
    <property type="term" value="F:transaminase activity"/>
    <property type="evidence" value="ECO:0007669"/>
    <property type="project" value="UniProtKB-KW"/>
</dbReference>
<dbReference type="PANTHER" id="PTHR30244">
    <property type="entry name" value="TRANSAMINASE"/>
    <property type="match status" value="1"/>
</dbReference>
<dbReference type="EMBL" id="AGJL01000002">
    <property type="protein sequence ID" value="EHP89555.1"/>
    <property type="molecule type" value="Genomic_DNA"/>
</dbReference>
<dbReference type="PIRSF" id="PIRSF000390">
    <property type="entry name" value="PLP_StrS"/>
    <property type="match status" value="1"/>
</dbReference>
<dbReference type="PATRIC" id="fig|647171.4.peg.148"/>
<evidence type="ECO:0000313" key="2">
    <source>
        <dbReference type="EMBL" id="EHP89555.1"/>
    </source>
</evidence>
<dbReference type="InterPro" id="IPR000653">
    <property type="entry name" value="DegT/StrS_aminotransferase"/>
</dbReference>
<dbReference type="InterPro" id="IPR015422">
    <property type="entry name" value="PyrdxlP-dep_Trfase_small"/>
</dbReference>
<comment type="similarity">
    <text evidence="1">Belongs to the DegT/DnrJ/EryC1 family.</text>
</comment>
<dbReference type="GO" id="GO:0030170">
    <property type="term" value="F:pyridoxal phosphate binding"/>
    <property type="evidence" value="ECO:0007669"/>
    <property type="project" value="TreeGrafter"/>
</dbReference>
<dbReference type="RefSeq" id="WP_007043597.1">
    <property type="nucleotide sequence ID" value="NZ_AGJL01000002.1"/>
</dbReference>
<dbReference type="GO" id="GO:0000271">
    <property type="term" value="P:polysaccharide biosynthetic process"/>
    <property type="evidence" value="ECO:0007669"/>
    <property type="project" value="TreeGrafter"/>
</dbReference>
<dbReference type="OrthoDB" id="10355at2157"/>
<keyword evidence="1" id="KW-0663">Pyridoxal phosphate</keyword>
<gene>
    <name evidence="2" type="ORF">MetfoDRAFT_0151</name>
</gene>
<evidence type="ECO:0000313" key="3">
    <source>
        <dbReference type="Proteomes" id="UP000003706"/>
    </source>
</evidence>
<dbReference type="Gene3D" id="3.90.1150.10">
    <property type="entry name" value="Aspartate Aminotransferase, domain 1"/>
    <property type="match status" value="1"/>
</dbReference>
<dbReference type="Gene3D" id="3.40.640.10">
    <property type="entry name" value="Type I PLP-dependent aspartate aminotransferase-like (Major domain)"/>
    <property type="match status" value="1"/>
</dbReference>